<dbReference type="CDD" id="cd01948">
    <property type="entry name" value="EAL"/>
    <property type="match status" value="1"/>
</dbReference>
<dbReference type="Pfam" id="PF00990">
    <property type="entry name" value="GGDEF"/>
    <property type="match status" value="1"/>
</dbReference>
<dbReference type="Pfam" id="PF00563">
    <property type="entry name" value="EAL"/>
    <property type="match status" value="1"/>
</dbReference>
<dbReference type="NCBIfam" id="TIGR00254">
    <property type="entry name" value="GGDEF"/>
    <property type="match status" value="1"/>
</dbReference>
<keyword evidence="1" id="KW-0472">Membrane</keyword>
<keyword evidence="5" id="KW-1185">Reference proteome</keyword>
<evidence type="ECO:0000256" key="1">
    <source>
        <dbReference type="SAM" id="Phobius"/>
    </source>
</evidence>
<keyword evidence="1" id="KW-0812">Transmembrane</keyword>
<dbReference type="SMART" id="SM00052">
    <property type="entry name" value="EAL"/>
    <property type="match status" value="1"/>
</dbReference>
<evidence type="ECO:0000259" key="2">
    <source>
        <dbReference type="PROSITE" id="PS50883"/>
    </source>
</evidence>
<dbReference type="Gene3D" id="3.30.70.270">
    <property type="match status" value="1"/>
</dbReference>
<dbReference type="PROSITE" id="PS50883">
    <property type="entry name" value="EAL"/>
    <property type="match status" value="1"/>
</dbReference>
<evidence type="ECO:0000259" key="3">
    <source>
        <dbReference type="PROSITE" id="PS50887"/>
    </source>
</evidence>
<accession>A0ABX5RTW8</accession>
<dbReference type="PANTHER" id="PTHR44757">
    <property type="entry name" value="DIGUANYLATE CYCLASE DGCP"/>
    <property type="match status" value="1"/>
</dbReference>
<gene>
    <name evidence="4" type="ORF">EYF70_14720</name>
</gene>
<dbReference type="InterPro" id="IPR035919">
    <property type="entry name" value="EAL_sf"/>
</dbReference>
<dbReference type="CDD" id="cd01949">
    <property type="entry name" value="GGDEF"/>
    <property type="match status" value="1"/>
</dbReference>
<feature type="transmembrane region" description="Helical" evidence="1">
    <location>
        <begin position="311"/>
        <end position="329"/>
    </location>
</feature>
<dbReference type="Gene3D" id="3.30.450.20">
    <property type="entry name" value="PAS domain"/>
    <property type="match status" value="3"/>
</dbReference>
<dbReference type="EMBL" id="CP036401">
    <property type="protein sequence ID" value="QBI01966.1"/>
    <property type="molecule type" value="Genomic_DNA"/>
</dbReference>
<protein>
    <submittedName>
        <fullName evidence="4">GGDEF and EAL domain-containing protein</fullName>
    </submittedName>
</protein>
<dbReference type="InterPro" id="IPR000160">
    <property type="entry name" value="GGDEF_dom"/>
</dbReference>
<feature type="transmembrane region" description="Helical" evidence="1">
    <location>
        <begin position="30"/>
        <end position="49"/>
    </location>
</feature>
<keyword evidence="1" id="KW-1133">Transmembrane helix</keyword>
<name>A0ABX5RTW8_9BURK</name>
<dbReference type="SUPFAM" id="SSF141868">
    <property type="entry name" value="EAL domain-like"/>
    <property type="match status" value="1"/>
</dbReference>
<reference evidence="4 5" key="1">
    <citation type="submission" date="2019-02" db="EMBL/GenBank/DDBJ databases">
        <title>Draft Genome Sequences of Six Type Strains of the Genus Massilia.</title>
        <authorList>
            <person name="Miess H."/>
            <person name="Frediansyhah A."/>
            <person name="Gross H."/>
        </authorList>
    </citation>
    <scope>NUCLEOTIDE SEQUENCE [LARGE SCALE GENOMIC DNA]</scope>
    <source>
        <strain evidence="4 5">DSM 17472</strain>
    </source>
</reference>
<dbReference type="Gene3D" id="3.20.20.450">
    <property type="entry name" value="EAL domain"/>
    <property type="match status" value="1"/>
</dbReference>
<dbReference type="SUPFAM" id="SSF55785">
    <property type="entry name" value="PYP-like sensor domain (PAS domain)"/>
    <property type="match status" value="1"/>
</dbReference>
<dbReference type="SUPFAM" id="SSF55073">
    <property type="entry name" value="Nucleotide cyclase"/>
    <property type="match status" value="1"/>
</dbReference>
<evidence type="ECO:0000313" key="5">
    <source>
        <dbReference type="Proteomes" id="UP000292307"/>
    </source>
</evidence>
<dbReference type="InterPro" id="IPR035965">
    <property type="entry name" value="PAS-like_dom_sf"/>
</dbReference>
<dbReference type="InterPro" id="IPR001633">
    <property type="entry name" value="EAL_dom"/>
</dbReference>
<dbReference type="Proteomes" id="UP000292307">
    <property type="component" value="Chromosome"/>
</dbReference>
<dbReference type="RefSeq" id="WP_131146084.1">
    <property type="nucleotide sequence ID" value="NZ_BMWV01000004.1"/>
</dbReference>
<evidence type="ECO:0000313" key="4">
    <source>
        <dbReference type="EMBL" id="QBI01966.1"/>
    </source>
</evidence>
<dbReference type="PROSITE" id="PS50887">
    <property type="entry name" value="GGDEF"/>
    <property type="match status" value="1"/>
</dbReference>
<organism evidence="4 5">
    <name type="scientific">Pseudoduganella albidiflava</name>
    <dbReference type="NCBI Taxonomy" id="321983"/>
    <lineage>
        <taxon>Bacteria</taxon>
        <taxon>Pseudomonadati</taxon>
        <taxon>Pseudomonadota</taxon>
        <taxon>Betaproteobacteria</taxon>
        <taxon>Burkholderiales</taxon>
        <taxon>Oxalobacteraceae</taxon>
        <taxon>Telluria group</taxon>
        <taxon>Pseudoduganella</taxon>
    </lineage>
</organism>
<dbReference type="InterPro" id="IPR043128">
    <property type="entry name" value="Rev_trsase/Diguanyl_cyclase"/>
</dbReference>
<feature type="domain" description="GGDEF" evidence="3">
    <location>
        <begin position="502"/>
        <end position="635"/>
    </location>
</feature>
<proteinExistence type="predicted"/>
<dbReference type="SMART" id="SM00267">
    <property type="entry name" value="GGDEF"/>
    <property type="match status" value="1"/>
</dbReference>
<dbReference type="InterPro" id="IPR029787">
    <property type="entry name" value="Nucleotide_cyclase"/>
</dbReference>
<sequence>MLSPRSLARRVSGSRLSSFGLSSFRPSRSWLPAAWPLLAVLACAAYWLVMDAQLRHDRMLAERDAMREVRSYAEAYEQYLTRSLSQMEQVAVQLRHAWEQPGQLDLAALRRDGMFIDAAFVEVAIVDAAGRVVSSIPRRGRAVLEGDDPALRHHRQNNSSALLIGAVPGKVDNPGESAQRQRQVRMTLRLESPDNEFAGMVSLVIGADYLTAFYNERVLGRHGLVALVADHGGVRLEGQGGAGRGSLFSMPPPLAGGDGGALLAGAQFTDDAPRLLAWHRSAVYPVVAVAGKTTVEALASAAEGAAAVRRVWAVISAGMLFASLALAFATKRHMARRDAEEEVRLAYRTATENAKDGFYMAQAVRDTIGAVVDFVVVDCNERGASFYGVGRDDLVGRRISLIEREHGGPMLDAYHAAMHAGIYEDERQMPAGRRMQITWGRRRIVRVGNGLAITLQDISERKAYESELLYLANYDSLTGLPSRPWVSRFVPQAIGEAAQRDGTLALLLVDLDGFKHVNETHGHDAGDDLLKQAALRLGGLLRPQDIVARLGGDEFVVVISPGGADEELAAIGGRVAAALSRPYDLGTARYAISASIGISCYPRDGEDAATLLKHGGIALAAAKREHGGRYRFFDPDLYIAATARAQLRHSLQGALAARQFELYYQPRVNLATGRLCSMEALLRWRHPELGMVPPAKFIPIAEECGLIGPIGQFVIEEACRQMALWRGAGLAVVPVSINVSAHQFGHGGVHAHLAMHLARHHLAGAMLEVEITESAMFAEGVDVQGELAALRGLGVRLHVDDFGTGYSSLAQLQRLNMDVLKIDRAFTSELTVSPEGRVLFQAIVSMAKALDMAVVAEGVETAGQLAELIALGCDEGQGYLFAAPLPARQAAGLLARPQLMSVLAGPEELAVQATQVAN</sequence>
<feature type="domain" description="EAL" evidence="2">
    <location>
        <begin position="644"/>
        <end position="898"/>
    </location>
</feature>
<dbReference type="PANTHER" id="PTHR44757:SF2">
    <property type="entry name" value="BIOFILM ARCHITECTURE MAINTENANCE PROTEIN MBAA"/>
    <property type="match status" value="1"/>
</dbReference>
<dbReference type="InterPro" id="IPR052155">
    <property type="entry name" value="Biofilm_reg_signaling"/>
</dbReference>